<dbReference type="InterPro" id="IPR036165">
    <property type="entry name" value="YefM-like_sf"/>
</dbReference>
<gene>
    <name evidence="2" type="ORF">HELGO_WM25736</name>
</gene>
<dbReference type="EMBL" id="CACVAT010000599">
    <property type="protein sequence ID" value="CAA6830536.1"/>
    <property type="molecule type" value="Genomic_DNA"/>
</dbReference>
<protein>
    <recommendedName>
        <fullName evidence="3">Prevent-host-death protein</fullName>
    </recommendedName>
</protein>
<proteinExistence type="inferred from homology"/>
<dbReference type="InterPro" id="IPR005368">
    <property type="entry name" value="UPF0175"/>
</dbReference>
<dbReference type="SUPFAM" id="SSF143120">
    <property type="entry name" value="YefM-like"/>
    <property type="match status" value="1"/>
</dbReference>
<dbReference type="Pfam" id="PF03683">
    <property type="entry name" value="UPF0175"/>
    <property type="match status" value="1"/>
</dbReference>
<name>A0A6S6UBA6_9GAMM</name>
<reference evidence="2" key="1">
    <citation type="submission" date="2020-01" db="EMBL/GenBank/DDBJ databases">
        <authorList>
            <person name="Meier V. D."/>
            <person name="Meier V D."/>
        </authorList>
    </citation>
    <scope>NUCLEOTIDE SEQUENCE</scope>
    <source>
        <strain evidence="2">HLG_WM_MAG_09</strain>
    </source>
</reference>
<organism evidence="2">
    <name type="scientific">uncultured Thiotrichaceae bacterium</name>
    <dbReference type="NCBI Taxonomy" id="298394"/>
    <lineage>
        <taxon>Bacteria</taxon>
        <taxon>Pseudomonadati</taxon>
        <taxon>Pseudomonadota</taxon>
        <taxon>Gammaproteobacteria</taxon>
        <taxon>Thiotrichales</taxon>
        <taxon>Thiotrichaceae</taxon>
        <taxon>environmental samples</taxon>
    </lineage>
</organism>
<evidence type="ECO:0000256" key="1">
    <source>
        <dbReference type="ARBA" id="ARBA00009981"/>
    </source>
</evidence>
<dbReference type="AlphaFoldDB" id="A0A6S6UBA6"/>
<evidence type="ECO:0000313" key="2">
    <source>
        <dbReference type="EMBL" id="CAA6830536.1"/>
    </source>
</evidence>
<sequence>MYATNVRDLKKNPSLALRQAHDSPVLIMKGNQPDAVLVHLDGALSDAVESARPAIAAGLYRDGLVSLGKASKISGLTVSEFIQHLGSLCIDVVRYDETVEQEVQDVSAWLS</sequence>
<accession>A0A6S6UBA6</accession>
<comment type="similarity">
    <text evidence="1">Belongs to the phD/YefM antitoxin family.</text>
</comment>
<evidence type="ECO:0008006" key="3">
    <source>
        <dbReference type="Google" id="ProtNLM"/>
    </source>
</evidence>